<gene>
    <name evidence="1" type="ORF">FHK82_09260</name>
</gene>
<accession>A0A558D1P3</accession>
<comment type="caution">
    <text evidence="1">The sequence shown here is derived from an EMBL/GenBank/DDBJ whole genome shotgun (WGS) entry which is preliminary data.</text>
</comment>
<dbReference type="AlphaFoldDB" id="A0A558D1P3"/>
<dbReference type="Proteomes" id="UP000317355">
    <property type="component" value="Unassembled WGS sequence"/>
</dbReference>
<evidence type="ECO:0000313" key="2">
    <source>
        <dbReference type="Proteomes" id="UP000317355"/>
    </source>
</evidence>
<evidence type="ECO:0000313" key="1">
    <source>
        <dbReference type="EMBL" id="TVT54937.1"/>
    </source>
</evidence>
<dbReference type="EMBL" id="VMRY01000039">
    <property type="protein sequence ID" value="TVT54937.1"/>
    <property type="molecule type" value="Genomic_DNA"/>
</dbReference>
<name>A0A558D1P3_9GAMM</name>
<organism evidence="1 2">
    <name type="scientific">Sedimenticola thiotaurini</name>
    <dbReference type="NCBI Taxonomy" id="1543721"/>
    <lineage>
        <taxon>Bacteria</taxon>
        <taxon>Pseudomonadati</taxon>
        <taxon>Pseudomonadota</taxon>
        <taxon>Gammaproteobacteria</taxon>
        <taxon>Chromatiales</taxon>
        <taxon>Sedimenticolaceae</taxon>
        <taxon>Sedimenticola</taxon>
    </lineage>
</organism>
<reference evidence="1 2" key="1">
    <citation type="submission" date="2019-07" db="EMBL/GenBank/DDBJ databases">
        <title>The pathways for chlorine oxyanion respiration interact through the shared metabolite chlorate.</title>
        <authorList>
            <person name="Barnum T.P."/>
            <person name="Cheng Y."/>
            <person name="Hill K.A."/>
            <person name="Lucas L.N."/>
            <person name="Carlson H.K."/>
            <person name="Coates J.D."/>
        </authorList>
    </citation>
    <scope>NUCLEOTIDE SEQUENCE [LARGE SCALE GENOMIC DNA]</scope>
    <source>
        <strain evidence="1">BK-3</strain>
    </source>
</reference>
<protein>
    <submittedName>
        <fullName evidence="1">Uncharacterized protein</fullName>
    </submittedName>
</protein>
<sequence length="159" mass="18706">MFVVDDPVLALIVRFVIGSRELKVADEKFLRRQVETLKQHLARFSAEEQETKAIEWIAQHAKRYRDQWQRQVIKKRVSQVRCVDCPMNSLGMDVHCAVHSKWLELLKRYSADEITSTEYVAASLTVLQNHKAELLVRKKQEAEELQQLKAYKDSRNRQL</sequence>
<proteinExistence type="predicted"/>